<dbReference type="EMBL" id="AFGF01000153">
    <property type="protein sequence ID" value="EGO62965.1"/>
    <property type="molecule type" value="Genomic_DNA"/>
</dbReference>
<protein>
    <recommendedName>
        <fullName evidence="2">Transposase TnpC homeodomain domain-containing protein</fullName>
    </recommendedName>
</protein>
<dbReference type="AlphaFoldDB" id="F7NLW8"/>
<dbReference type="STRING" id="1009370.ALO_15462"/>
<evidence type="ECO:0000313" key="3">
    <source>
        <dbReference type="EMBL" id="EGO62965.1"/>
    </source>
</evidence>
<sequence length="102" mass="12001">MAMRTVTEQPTPLEETMTVNRAHYEALQAENAQLNQKVNWLMEQMRLARHKRFGSSSEKSQYDALNLFNEAEVTADHKRPEPDLTAVQTHYRRKTKESRDRL</sequence>
<evidence type="ECO:0000259" key="2">
    <source>
        <dbReference type="Pfam" id="PF13007"/>
    </source>
</evidence>
<evidence type="ECO:0000256" key="1">
    <source>
        <dbReference type="SAM" id="MobiDB-lite"/>
    </source>
</evidence>
<accession>F7NLW8</accession>
<name>F7NLW8_9FIRM</name>
<dbReference type="Pfam" id="PF13007">
    <property type="entry name" value="LZ_Tnp_IS66"/>
    <property type="match status" value="1"/>
</dbReference>
<feature type="domain" description="Transposase TnpC homeodomain" evidence="2">
    <location>
        <begin position="40"/>
        <end position="100"/>
    </location>
</feature>
<feature type="non-terminal residue" evidence="3">
    <location>
        <position position="102"/>
    </location>
</feature>
<gene>
    <name evidence="3" type="ORF">ALO_15462</name>
</gene>
<dbReference type="Proteomes" id="UP000003240">
    <property type="component" value="Unassembled WGS sequence"/>
</dbReference>
<proteinExistence type="predicted"/>
<reference evidence="3 4" key="1">
    <citation type="journal article" date="2011" name="EMBO J.">
        <title>Structural diversity of bacterial flagellar motors.</title>
        <authorList>
            <person name="Chen S."/>
            <person name="Beeby M."/>
            <person name="Murphy G.E."/>
            <person name="Leadbetter J.R."/>
            <person name="Hendrixson D.R."/>
            <person name="Briegel A."/>
            <person name="Li Z."/>
            <person name="Shi J."/>
            <person name="Tocheva E.I."/>
            <person name="Muller A."/>
            <person name="Dobro M.J."/>
            <person name="Jensen G.J."/>
        </authorList>
    </citation>
    <scope>NUCLEOTIDE SEQUENCE [LARGE SCALE GENOMIC DNA]</scope>
    <source>
        <strain evidence="3 4">DSM 6540</strain>
    </source>
</reference>
<comment type="caution">
    <text evidence="3">The sequence shown here is derived from an EMBL/GenBank/DDBJ whole genome shotgun (WGS) entry which is preliminary data.</text>
</comment>
<feature type="region of interest" description="Disordered" evidence="1">
    <location>
        <begin position="73"/>
        <end position="102"/>
    </location>
</feature>
<organism evidence="3 4">
    <name type="scientific">Acetonema longum DSM 6540</name>
    <dbReference type="NCBI Taxonomy" id="1009370"/>
    <lineage>
        <taxon>Bacteria</taxon>
        <taxon>Bacillati</taxon>
        <taxon>Bacillota</taxon>
        <taxon>Negativicutes</taxon>
        <taxon>Acetonemataceae</taxon>
        <taxon>Acetonema</taxon>
    </lineage>
</organism>
<keyword evidence="4" id="KW-1185">Reference proteome</keyword>
<evidence type="ECO:0000313" key="4">
    <source>
        <dbReference type="Proteomes" id="UP000003240"/>
    </source>
</evidence>
<dbReference type="InterPro" id="IPR024463">
    <property type="entry name" value="Transposase_TnpC_homeodom"/>
</dbReference>